<dbReference type="GO" id="GO:0016853">
    <property type="term" value="F:isomerase activity"/>
    <property type="evidence" value="ECO:0007669"/>
    <property type="project" value="UniProtKB-KW"/>
</dbReference>
<dbReference type="Proteomes" id="UP000290218">
    <property type="component" value="Unassembled WGS sequence"/>
</dbReference>
<accession>A0A4Q1CAG7</accession>
<evidence type="ECO:0000259" key="1">
    <source>
        <dbReference type="Pfam" id="PF01261"/>
    </source>
</evidence>
<gene>
    <name evidence="2" type="ORF">ESB00_08625</name>
</gene>
<reference evidence="2 3" key="1">
    <citation type="submission" date="2019-01" db="EMBL/GenBank/DDBJ databases">
        <title>Lacunisphaera sp. strain TWA-58.</title>
        <authorList>
            <person name="Chen W.-M."/>
        </authorList>
    </citation>
    <scope>NUCLEOTIDE SEQUENCE [LARGE SCALE GENOMIC DNA]</scope>
    <source>
        <strain evidence="2 3">TWA-58</strain>
    </source>
</reference>
<dbReference type="InterPro" id="IPR050312">
    <property type="entry name" value="IolE/XylAMocC-like"/>
</dbReference>
<keyword evidence="2" id="KW-0413">Isomerase</keyword>
<sequence>MKLGFVSAILPDQSLDEVLAFARANRFQTVEIMCWPVGKAERRYAGVTHIDVTTLDAAGAAAIRAKFTAAGIGLSGLGYYPNPLSPDAAEAAVYIEHLKKVISAAALLGVNQVNTFIGRDPARSLADNWQVFEERWPVIVCHAEQTGVRIGIENCPMFFSQDEWPGGKNLATSPRNWRELFRRIPSPALGLNYDPSHLAWQMMDPISPLREFASRIFHVHAKDVQIDRAKLNDVGIMATPLEFHQPVLPGRGVVDWPLFFQTLSAIGYQGPVCIEVEDRAYEGSLESRQRALRESGAFLQPLLSR</sequence>
<protein>
    <submittedName>
        <fullName evidence="2">Sugar phosphate isomerase/epimerase</fullName>
    </submittedName>
</protein>
<name>A0A4Q1CAG7_9BACT</name>
<dbReference type="PANTHER" id="PTHR12110">
    <property type="entry name" value="HYDROXYPYRUVATE ISOMERASE"/>
    <property type="match status" value="1"/>
</dbReference>
<dbReference type="InterPro" id="IPR013022">
    <property type="entry name" value="Xyl_isomerase-like_TIM-brl"/>
</dbReference>
<evidence type="ECO:0000313" key="3">
    <source>
        <dbReference type="Proteomes" id="UP000290218"/>
    </source>
</evidence>
<keyword evidence="3" id="KW-1185">Reference proteome</keyword>
<dbReference type="InterPro" id="IPR036237">
    <property type="entry name" value="Xyl_isomerase-like_sf"/>
</dbReference>
<proteinExistence type="predicted"/>
<organism evidence="2 3">
    <name type="scientific">Oleiharenicola lentus</name>
    <dbReference type="NCBI Taxonomy" id="2508720"/>
    <lineage>
        <taxon>Bacteria</taxon>
        <taxon>Pseudomonadati</taxon>
        <taxon>Verrucomicrobiota</taxon>
        <taxon>Opitutia</taxon>
        <taxon>Opitutales</taxon>
        <taxon>Opitutaceae</taxon>
        <taxon>Oleiharenicola</taxon>
    </lineage>
</organism>
<dbReference type="Pfam" id="PF01261">
    <property type="entry name" value="AP_endonuc_2"/>
    <property type="match status" value="1"/>
</dbReference>
<dbReference type="SUPFAM" id="SSF51658">
    <property type="entry name" value="Xylose isomerase-like"/>
    <property type="match status" value="1"/>
</dbReference>
<dbReference type="RefSeq" id="WP_129047295.1">
    <property type="nucleotide sequence ID" value="NZ_SDHX01000001.1"/>
</dbReference>
<feature type="domain" description="Xylose isomerase-like TIM barrel" evidence="1">
    <location>
        <begin position="21"/>
        <end position="300"/>
    </location>
</feature>
<dbReference type="Gene3D" id="3.20.20.150">
    <property type="entry name" value="Divalent-metal-dependent TIM barrel enzymes"/>
    <property type="match status" value="1"/>
</dbReference>
<dbReference type="PANTHER" id="PTHR12110:SF21">
    <property type="entry name" value="XYLOSE ISOMERASE-LIKE TIM BARREL DOMAIN-CONTAINING PROTEIN"/>
    <property type="match status" value="1"/>
</dbReference>
<dbReference type="OrthoDB" id="9779184at2"/>
<evidence type="ECO:0000313" key="2">
    <source>
        <dbReference type="EMBL" id="RXK55928.1"/>
    </source>
</evidence>
<dbReference type="EMBL" id="SDHX01000001">
    <property type="protein sequence ID" value="RXK55928.1"/>
    <property type="molecule type" value="Genomic_DNA"/>
</dbReference>
<comment type="caution">
    <text evidence="2">The sequence shown here is derived from an EMBL/GenBank/DDBJ whole genome shotgun (WGS) entry which is preliminary data.</text>
</comment>
<dbReference type="AlphaFoldDB" id="A0A4Q1CAG7"/>